<dbReference type="CDD" id="cd02042">
    <property type="entry name" value="ParAB_family"/>
    <property type="match status" value="1"/>
</dbReference>
<dbReference type="PANTHER" id="PTHR13696:SF99">
    <property type="entry name" value="COBYRINIC ACID AC-DIAMIDE SYNTHASE"/>
    <property type="match status" value="1"/>
</dbReference>
<sequence>MQTIVINNQKGGVGKTLLAVHIAWFLAELRASVLFIDLDGQGNSSTVLKDERRGGYAADLFETGKLDPLTPEPGITILASDGRLDAVERPGAEIMIPQFAKIAEGFDYCVVDTPPAWGWRNFAAMAVCDHLLAPVELKDFAISGVGQLIQSMKQVQQMGRGGRAINFLGLLASRFNSHSRREKENLQTLLNEFGEKMMFPGVITTRDGYEQAMSDAVPVWKIKTSGATVAGAEIRKVLATVRERITPPTTPQAEAGAV</sequence>
<evidence type="ECO:0000313" key="3">
    <source>
        <dbReference type="Proteomes" id="UP000546701"/>
    </source>
</evidence>
<dbReference type="PANTHER" id="PTHR13696">
    <property type="entry name" value="P-LOOP CONTAINING NUCLEOSIDE TRIPHOSPHATE HYDROLASE"/>
    <property type="match status" value="1"/>
</dbReference>
<organism evidence="2 3">
    <name type="scientific">Sphingomonas prati</name>
    <dbReference type="NCBI Taxonomy" id="1843237"/>
    <lineage>
        <taxon>Bacteria</taxon>
        <taxon>Pseudomonadati</taxon>
        <taxon>Pseudomonadota</taxon>
        <taxon>Alphaproteobacteria</taxon>
        <taxon>Sphingomonadales</taxon>
        <taxon>Sphingomonadaceae</taxon>
        <taxon>Sphingomonas</taxon>
    </lineage>
</organism>
<evidence type="ECO:0000259" key="1">
    <source>
        <dbReference type="Pfam" id="PF01656"/>
    </source>
</evidence>
<dbReference type="AlphaFoldDB" id="A0A7W9F4W1"/>
<dbReference type="Proteomes" id="UP000546701">
    <property type="component" value="Unassembled WGS sequence"/>
</dbReference>
<protein>
    <submittedName>
        <fullName evidence="2">Chromosome partitioning protein</fullName>
    </submittedName>
</protein>
<dbReference type="Gene3D" id="3.40.50.300">
    <property type="entry name" value="P-loop containing nucleotide triphosphate hydrolases"/>
    <property type="match status" value="1"/>
</dbReference>
<dbReference type="InterPro" id="IPR027417">
    <property type="entry name" value="P-loop_NTPase"/>
</dbReference>
<name>A0A7W9F4W1_9SPHN</name>
<feature type="domain" description="CobQ/CobB/MinD/ParA nucleotide binding" evidence="1">
    <location>
        <begin position="4"/>
        <end position="216"/>
    </location>
</feature>
<keyword evidence="3" id="KW-1185">Reference proteome</keyword>
<dbReference type="InterPro" id="IPR002586">
    <property type="entry name" value="CobQ/CobB/MinD/ParA_Nub-bd_dom"/>
</dbReference>
<reference evidence="2 3" key="1">
    <citation type="submission" date="2020-08" db="EMBL/GenBank/DDBJ databases">
        <title>Genomic Encyclopedia of Type Strains, Phase IV (KMG-IV): sequencing the most valuable type-strain genomes for metagenomic binning, comparative biology and taxonomic classification.</title>
        <authorList>
            <person name="Goeker M."/>
        </authorList>
    </citation>
    <scope>NUCLEOTIDE SEQUENCE [LARGE SCALE GENOMIC DNA]</scope>
    <source>
        <strain evidence="2 3">DSM 103336</strain>
    </source>
</reference>
<gene>
    <name evidence="2" type="ORF">FHS99_003387</name>
</gene>
<proteinExistence type="predicted"/>
<evidence type="ECO:0000313" key="2">
    <source>
        <dbReference type="EMBL" id="MBB5730880.1"/>
    </source>
</evidence>
<accession>A0A7W9F4W1</accession>
<dbReference type="RefSeq" id="WP_157174876.1">
    <property type="nucleotide sequence ID" value="NZ_BMJP01000009.1"/>
</dbReference>
<dbReference type="SUPFAM" id="SSF52540">
    <property type="entry name" value="P-loop containing nucleoside triphosphate hydrolases"/>
    <property type="match status" value="1"/>
</dbReference>
<dbReference type="OrthoDB" id="9804460at2"/>
<dbReference type="InterPro" id="IPR050678">
    <property type="entry name" value="DNA_Partitioning_ATPase"/>
</dbReference>
<dbReference type="EMBL" id="JACIJR010000011">
    <property type="protein sequence ID" value="MBB5730880.1"/>
    <property type="molecule type" value="Genomic_DNA"/>
</dbReference>
<dbReference type="Pfam" id="PF01656">
    <property type="entry name" value="CbiA"/>
    <property type="match status" value="1"/>
</dbReference>
<comment type="caution">
    <text evidence="2">The sequence shown here is derived from an EMBL/GenBank/DDBJ whole genome shotgun (WGS) entry which is preliminary data.</text>
</comment>